<feature type="transmembrane region" description="Helical" evidence="1">
    <location>
        <begin position="292"/>
        <end position="316"/>
    </location>
</feature>
<evidence type="ECO:0000313" key="3">
    <source>
        <dbReference type="Proteomes" id="UP001058072"/>
    </source>
</evidence>
<dbReference type="Proteomes" id="UP001058072">
    <property type="component" value="Chromosome"/>
</dbReference>
<proteinExistence type="predicted"/>
<accession>A0A9Q9FGE4</accession>
<organism evidence="2 3">
    <name type="scientific">Turicibacter bilis</name>
    <dbReference type="NCBI Taxonomy" id="2735723"/>
    <lineage>
        <taxon>Bacteria</taxon>
        <taxon>Bacillati</taxon>
        <taxon>Bacillota</taxon>
        <taxon>Erysipelotrichia</taxon>
        <taxon>Erysipelotrichales</taxon>
        <taxon>Turicibacteraceae</taxon>
        <taxon>Turicibacter</taxon>
    </lineage>
</organism>
<name>A0A9Q9FGE4_9FIRM</name>
<evidence type="ECO:0000256" key="1">
    <source>
        <dbReference type="SAM" id="Phobius"/>
    </source>
</evidence>
<feature type="transmembrane region" description="Helical" evidence="1">
    <location>
        <begin position="12"/>
        <end position="32"/>
    </location>
</feature>
<keyword evidence="1" id="KW-0812">Transmembrane</keyword>
<feature type="transmembrane region" description="Helical" evidence="1">
    <location>
        <begin position="252"/>
        <end position="272"/>
    </location>
</feature>
<evidence type="ECO:0000313" key="2">
    <source>
        <dbReference type="EMBL" id="UUF09567.1"/>
    </source>
</evidence>
<dbReference type="AlphaFoldDB" id="A0A9Q9FGE4"/>
<dbReference type="EMBL" id="CP071250">
    <property type="protein sequence ID" value="UUF09567.1"/>
    <property type="molecule type" value="Genomic_DNA"/>
</dbReference>
<feature type="transmembrane region" description="Helical" evidence="1">
    <location>
        <begin position="207"/>
        <end position="231"/>
    </location>
</feature>
<reference evidence="2" key="1">
    <citation type="submission" date="2021-03" db="EMBL/GenBank/DDBJ databases">
        <title>Comparative Genomics and Metabolomics in the genus Turicibacter.</title>
        <authorList>
            <person name="Maki J."/>
            <person name="Looft T."/>
        </authorList>
    </citation>
    <scope>NUCLEOTIDE SEQUENCE</scope>
    <source>
        <strain evidence="2">ISU324</strain>
    </source>
</reference>
<dbReference type="RefSeq" id="WP_212725079.1">
    <property type="nucleotide sequence ID" value="NZ_CP071250.1"/>
</dbReference>
<gene>
    <name evidence="2" type="ORF">J0J70_06390</name>
</gene>
<sequence>MKAILNRSQKVIAWLVLAVMVIGGAVEIYSQYPNMKTQANRWAGNFFESYSFLDSLSDGVQYLGFEMSGDIITRDEVPSDVEYGGDWINLCGNDLDYYVKSSTGEKTLERNGALLAQVLEGKKEISSKELKSQYQYVVEFQFDQEGKEAIKQIYGGDRVSTEQFLNDYDVFYNYQAKDMSMIFGVPKELSSHSFFANQLQYHLEEGYVIAVIPYLIVGTAIVVLITFIVPFAWFERLAIVRGLMVVPLELRFLFVIGTCFAVIGAPFLLIFTQSGYLLEAIDYYFGMNRAQWIVTAINLICWGGFIGVITLHALYLKEFFIIGPWQMIRRHTILGQLIWLWRRPKVVTKTMVEEKVVIEEDPRVAVITSQLALFRDTLSEMKPRLEEVKGVDEVIEQLDSLMNLCDLNQPLQPVNVTKLISDTMVLFEERFASLEVKTRFPKEMIFVTSHEALMKLLMETLLGGIADEALPHSRVYLEVVYEEQFIVFVTRSVLKDEVDVKLLAALEALVQQQRGVFESVIDGDLMKLTLKFKK</sequence>
<keyword evidence="1" id="KW-0472">Membrane</keyword>
<protein>
    <submittedName>
        <fullName evidence="2">Uncharacterized protein</fullName>
    </submittedName>
</protein>
<keyword evidence="1" id="KW-1133">Transmembrane helix</keyword>